<evidence type="ECO:0000313" key="2">
    <source>
        <dbReference type="EMBL" id="DAG03093.1"/>
    </source>
</evidence>
<accession>A0A8S5V8Q2</accession>
<dbReference type="EMBL" id="BK016222">
    <property type="protein sequence ID" value="DAG03093.1"/>
    <property type="molecule type" value="Genomic_DNA"/>
</dbReference>
<sequence>MELLKVVGKLEELRECKALSSSNKLDIELMYREVLGKDFIKTSCNDCYHDAVIEMYIHLKKTGKMKEKSNYILKNGVVLQKEFGSGDMYTNANITDEVAENYLADNPKGIMFFSGYPADWENKVRRRVLKRESISDELIAIIVEAFDGGVSEDSLMDELANYELGGRKITEKQLNNHLSKAKDIIAKRKDAEKMDKQQEKKEENIEKSEKTEEK</sequence>
<organism evidence="2">
    <name type="scientific">Siphoviridae sp. cttma3</name>
    <dbReference type="NCBI Taxonomy" id="2825708"/>
    <lineage>
        <taxon>Viruses</taxon>
        <taxon>Duplodnaviria</taxon>
        <taxon>Heunggongvirae</taxon>
        <taxon>Uroviricota</taxon>
        <taxon>Caudoviricetes</taxon>
    </lineage>
</organism>
<evidence type="ECO:0000256" key="1">
    <source>
        <dbReference type="SAM" id="MobiDB-lite"/>
    </source>
</evidence>
<name>A0A8S5V8Q2_9CAUD</name>
<proteinExistence type="predicted"/>
<feature type="region of interest" description="Disordered" evidence="1">
    <location>
        <begin position="185"/>
        <end position="214"/>
    </location>
</feature>
<protein>
    <submittedName>
        <fullName evidence="2">Uncharacterized protein</fullName>
    </submittedName>
</protein>
<reference evidence="2" key="1">
    <citation type="journal article" date="2021" name="Proc. Natl. Acad. Sci. U.S.A.">
        <title>A Catalog of Tens of Thousands of Viruses from Human Metagenomes Reveals Hidden Associations with Chronic Diseases.</title>
        <authorList>
            <person name="Tisza M.J."/>
            <person name="Buck C.B."/>
        </authorList>
    </citation>
    <scope>NUCLEOTIDE SEQUENCE</scope>
    <source>
        <strain evidence="2">Cttma3</strain>
    </source>
</reference>